<proteinExistence type="predicted"/>
<evidence type="ECO:0000313" key="1">
    <source>
        <dbReference type="EMBL" id="GAI46327.1"/>
    </source>
</evidence>
<name>X1NQJ8_9ZZZZ</name>
<organism evidence="1">
    <name type="scientific">marine sediment metagenome</name>
    <dbReference type="NCBI Taxonomy" id="412755"/>
    <lineage>
        <taxon>unclassified sequences</taxon>
        <taxon>metagenomes</taxon>
        <taxon>ecological metagenomes</taxon>
    </lineage>
</organism>
<dbReference type="AlphaFoldDB" id="X1NQJ8"/>
<sequence length="44" mass="4988">TLSEIRFFATLRMTKSEGFRMTGSEGFRMTGSEGLRVIEGWLNS</sequence>
<dbReference type="EMBL" id="BARV01024416">
    <property type="protein sequence ID" value="GAI46327.1"/>
    <property type="molecule type" value="Genomic_DNA"/>
</dbReference>
<accession>X1NQJ8</accession>
<protein>
    <submittedName>
        <fullName evidence="1">Uncharacterized protein</fullName>
    </submittedName>
</protein>
<gene>
    <name evidence="1" type="ORF">S06H3_39860</name>
</gene>
<reference evidence="1" key="1">
    <citation type="journal article" date="2014" name="Front. Microbiol.">
        <title>High frequency of phylogenetically diverse reductive dehalogenase-homologous genes in deep subseafloor sedimentary metagenomes.</title>
        <authorList>
            <person name="Kawai M."/>
            <person name="Futagami T."/>
            <person name="Toyoda A."/>
            <person name="Takaki Y."/>
            <person name="Nishi S."/>
            <person name="Hori S."/>
            <person name="Arai W."/>
            <person name="Tsubouchi T."/>
            <person name="Morono Y."/>
            <person name="Uchiyama I."/>
            <person name="Ito T."/>
            <person name="Fujiyama A."/>
            <person name="Inagaki F."/>
            <person name="Takami H."/>
        </authorList>
    </citation>
    <scope>NUCLEOTIDE SEQUENCE</scope>
    <source>
        <strain evidence="1">Expedition CK06-06</strain>
    </source>
</reference>
<comment type="caution">
    <text evidence="1">The sequence shown here is derived from an EMBL/GenBank/DDBJ whole genome shotgun (WGS) entry which is preliminary data.</text>
</comment>
<feature type="non-terminal residue" evidence="1">
    <location>
        <position position="1"/>
    </location>
</feature>